<comment type="caution">
    <text evidence="1">The sequence shown here is derived from an EMBL/GenBank/DDBJ whole genome shotgun (WGS) entry which is preliminary data.</text>
</comment>
<accession>A0ABD3F440</accession>
<evidence type="ECO:0000313" key="1">
    <source>
        <dbReference type="EMBL" id="KAL3661493.1"/>
    </source>
</evidence>
<proteinExistence type="predicted"/>
<name>A0ABD3F440_9STRA</name>
<gene>
    <name evidence="1" type="ORF">V7S43_013691</name>
</gene>
<keyword evidence="2" id="KW-1185">Reference proteome</keyword>
<dbReference type="Proteomes" id="UP001632037">
    <property type="component" value="Unassembled WGS sequence"/>
</dbReference>
<protein>
    <submittedName>
        <fullName evidence="1">Uncharacterized protein</fullName>
    </submittedName>
</protein>
<evidence type="ECO:0000313" key="2">
    <source>
        <dbReference type="Proteomes" id="UP001632037"/>
    </source>
</evidence>
<organism evidence="1 2">
    <name type="scientific">Phytophthora oleae</name>
    <dbReference type="NCBI Taxonomy" id="2107226"/>
    <lineage>
        <taxon>Eukaryota</taxon>
        <taxon>Sar</taxon>
        <taxon>Stramenopiles</taxon>
        <taxon>Oomycota</taxon>
        <taxon>Peronosporomycetes</taxon>
        <taxon>Peronosporales</taxon>
        <taxon>Peronosporaceae</taxon>
        <taxon>Phytophthora</taxon>
    </lineage>
</organism>
<reference evidence="1 2" key="1">
    <citation type="submission" date="2024-09" db="EMBL/GenBank/DDBJ databases">
        <title>Genome sequencing and assembly of Phytophthora oleae, isolate VK10A, causative agent of rot of olive drupes.</title>
        <authorList>
            <person name="Conti Taguali S."/>
            <person name="Riolo M."/>
            <person name="La Spada F."/>
            <person name="Cacciola S.O."/>
            <person name="Dionisio G."/>
        </authorList>
    </citation>
    <scope>NUCLEOTIDE SEQUENCE [LARGE SCALE GENOMIC DNA]</scope>
    <source>
        <strain evidence="1 2">VK10A</strain>
    </source>
</reference>
<sequence>MFKAYMTQVQSGRNKGKFHTLTNNKHLRGMWYQHLWLNRTKHPKDPATGAHTNRIEGVWEVKTKQRIKAARGGG</sequence>
<dbReference type="AlphaFoldDB" id="A0ABD3F440"/>
<dbReference type="EMBL" id="JBIMZQ010000036">
    <property type="protein sequence ID" value="KAL3661493.1"/>
    <property type="molecule type" value="Genomic_DNA"/>
</dbReference>